<evidence type="ECO:0000313" key="1">
    <source>
        <dbReference type="EMBL" id="KAJ8671899.1"/>
    </source>
</evidence>
<evidence type="ECO:0000313" key="2">
    <source>
        <dbReference type="Proteomes" id="UP001239111"/>
    </source>
</evidence>
<dbReference type="Proteomes" id="UP001239111">
    <property type="component" value="Chromosome 3"/>
</dbReference>
<feature type="non-terminal residue" evidence="1">
    <location>
        <position position="139"/>
    </location>
</feature>
<keyword evidence="2" id="KW-1185">Reference proteome</keyword>
<proteinExistence type="predicted"/>
<gene>
    <name evidence="1" type="ORF">QAD02_003158</name>
</gene>
<dbReference type="EMBL" id="CM056743">
    <property type="protein sequence ID" value="KAJ8671899.1"/>
    <property type="molecule type" value="Genomic_DNA"/>
</dbReference>
<comment type="caution">
    <text evidence="1">The sequence shown here is derived from an EMBL/GenBank/DDBJ whole genome shotgun (WGS) entry which is preliminary data.</text>
</comment>
<accession>A0ACC2NNL1</accession>
<protein>
    <submittedName>
        <fullName evidence="1">Uncharacterized protein</fullName>
    </submittedName>
</protein>
<name>A0ACC2NNL1_9HYME</name>
<reference evidence="1" key="1">
    <citation type="submission" date="2023-04" db="EMBL/GenBank/DDBJ databases">
        <title>A chromosome-level genome assembly of the parasitoid wasp Eretmocerus hayati.</title>
        <authorList>
            <person name="Zhong Y."/>
            <person name="Liu S."/>
            <person name="Liu Y."/>
        </authorList>
    </citation>
    <scope>NUCLEOTIDE SEQUENCE</scope>
    <source>
        <strain evidence="1">ZJU_SS_LIU_2023</strain>
    </source>
</reference>
<sequence length="139" mass="15674">MNLGASTFIPQKNPNGYLPTDLIHDLPKPSFLTKTLDELGIGTYENIETATEETPVIVALRKFVERRVSALPVIDVSGRLVNIYSKFDVINLAAERTYDNLDITLKEANEHRNEWFEGVQKCKLDETLIAVIERIVSAE</sequence>
<organism evidence="1 2">
    <name type="scientific">Eretmocerus hayati</name>
    <dbReference type="NCBI Taxonomy" id="131215"/>
    <lineage>
        <taxon>Eukaryota</taxon>
        <taxon>Metazoa</taxon>
        <taxon>Ecdysozoa</taxon>
        <taxon>Arthropoda</taxon>
        <taxon>Hexapoda</taxon>
        <taxon>Insecta</taxon>
        <taxon>Pterygota</taxon>
        <taxon>Neoptera</taxon>
        <taxon>Endopterygota</taxon>
        <taxon>Hymenoptera</taxon>
        <taxon>Apocrita</taxon>
        <taxon>Proctotrupomorpha</taxon>
        <taxon>Chalcidoidea</taxon>
        <taxon>Aphelinidae</taxon>
        <taxon>Aphelininae</taxon>
        <taxon>Eretmocerus</taxon>
    </lineage>
</organism>